<protein>
    <recommendedName>
        <fullName evidence="8">Lipoyl synthase</fullName>
        <ecNumber evidence="8">2.8.1.8</ecNumber>
    </recommendedName>
    <alternativeName>
        <fullName evidence="8">Lip-syn</fullName>
        <shortName evidence="8">LS</shortName>
    </alternativeName>
    <alternativeName>
        <fullName evidence="8">Lipoate synthase</fullName>
    </alternativeName>
    <alternativeName>
        <fullName evidence="8">Lipoic acid synthase</fullName>
    </alternativeName>
    <alternativeName>
        <fullName evidence="8">Sulfur insertion protein LipA</fullName>
    </alternativeName>
</protein>
<dbReference type="NCBIfam" id="NF009544">
    <property type="entry name" value="PRK12928.1"/>
    <property type="match status" value="1"/>
</dbReference>
<keyword evidence="2 8" id="KW-0808">Transferase</keyword>
<dbReference type="PROSITE" id="PS51918">
    <property type="entry name" value="RADICAL_SAM"/>
    <property type="match status" value="1"/>
</dbReference>
<name>A0ABY9YWI4_9GAMM</name>
<gene>
    <name evidence="8 11" type="primary">lipA</name>
    <name evidence="11" type="ORF">P1P91_09620</name>
</gene>
<evidence type="ECO:0000256" key="5">
    <source>
        <dbReference type="ARBA" id="ARBA00023004"/>
    </source>
</evidence>
<feature type="binding site" evidence="8">
    <location>
        <position position="87"/>
    </location>
    <ligand>
        <name>[4Fe-4S] cluster</name>
        <dbReference type="ChEBI" id="CHEBI:49883"/>
        <label>1</label>
    </ligand>
</feature>
<dbReference type="PANTHER" id="PTHR10949">
    <property type="entry name" value="LIPOYL SYNTHASE"/>
    <property type="match status" value="1"/>
</dbReference>
<dbReference type="Proteomes" id="UP001301869">
    <property type="component" value="Chromosome"/>
</dbReference>
<keyword evidence="3 8" id="KW-0949">S-adenosyl-L-methionine</keyword>
<evidence type="ECO:0000256" key="2">
    <source>
        <dbReference type="ARBA" id="ARBA00022679"/>
    </source>
</evidence>
<keyword evidence="1 8" id="KW-0004">4Fe-4S</keyword>
<dbReference type="NCBIfam" id="NF004019">
    <property type="entry name" value="PRK05481.1"/>
    <property type="match status" value="1"/>
</dbReference>
<dbReference type="SMART" id="SM00729">
    <property type="entry name" value="Elp3"/>
    <property type="match status" value="1"/>
</dbReference>
<keyword evidence="6 8" id="KW-0411">Iron-sulfur</keyword>
<comment type="similarity">
    <text evidence="8">Belongs to the radical SAM superfamily. Lipoyl synthase family.</text>
</comment>
<comment type="subcellular location">
    <subcellularLocation>
        <location evidence="8">Cytoplasm</location>
    </subcellularLocation>
</comment>
<feature type="region of interest" description="Disordered" evidence="9">
    <location>
        <begin position="1"/>
        <end position="41"/>
    </location>
</feature>
<dbReference type="HAMAP" id="MF_00206">
    <property type="entry name" value="Lipoyl_synth"/>
    <property type="match status" value="1"/>
</dbReference>
<feature type="binding site" evidence="8">
    <location>
        <position position="81"/>
    </location>
    <ligand>
        <name>[4Fe-4S] cluster</name>
        <dbReference type="ChEBI" id="CHEBI:49883"/>
        <label>1</label>
    </ligand>
</feature>
<feature type="compositionally biased region" description="Basic and acidic residues" evidence="9">
    <location>
        <begin position="26"/>
        <end position="35"/>
    </location>
</feature>
<dbReference type="Gene3D" id="3.20.20.70">
    <property type="entry name" value="Aldolase class I"/>
    <property type="match status" value="1"/>
</dbReference>
<feature type="domain" description="Radical SAM core" evidence="10">
    <location>
        <begin position="88"/>
        <end position="306"/>
    </location>
</feature>
<feature type="binding site" evidence="8">
    <location>
        <position position="102"/>
    </location>
    <ligand>
        <name>[4Fe-4S] cluster</name>
        <dbReference type="ChEBI" id="CHEBI:49883"/>
        <label>2</label>
        <note>4Fe-4S-S-AdoMet</note>
    </ligand>
</feature>
<evidence type="ECO:0000256" key="6">
    <source>
        <dbReference type="ARBA" id="ARBA00023014"/>
    </source>
</evidence>
<dbReference type="CDD" id="cd01335">
    <property type="entry name" value="Radical_SAM"/>
    <property type="match status" value="1"/>
</dbReference>
<dbReference type="InterPro" id="IPR013785">
    <property type="entry name" value="Aldolase_TIM"/>
</dbReference>
<feature type="compositionally biased region" description="Polar residues" evidence="9">
    <location>
        <begin position="1"/>
        <end position="10"/>
    </location>
</feature>
<evidence type="ECO:0000313" key="11">
    <source>
        <dbReference type="EMBL" id="WNK19136.1"/>
    </source>
</evidence>
<comment type="catalytic activity">
    <reaction evidence="7 8">
        <text>[[Fe-S] cluster scaffold protein carrying a second [4Fe-4S](2+) cluster] + N(6)-octanoyl-L-lysyl-[protein] + 2 oxidized [2Fe-2S]-[ferredoxin] + 2 S-adenosyl-L-methionine + 4 H(+) = [[Fe-S] cluster scaffold protein] + N(6)-[(R)-dihydrolipoyl]-L-lysyl-[protein] + 4 Fe(3+) + 2 hydrogen sulfide + 2 5'-deoxyadenosine + 2 L-methionine + 2 reduced [2Fe-2S]-[ferredoxin]</text>
        <dbReference type="Rhea" id="RHEA:16585"/>
        <dbReference type="Rhea" id="RHEA-COMP:9928"/>
        <dbReference type="Rhea" id="RHEA-COMP:10000"/>
        <dbReference type="Rhea" id="RHEA-COMP:10001"/>
        <dbReference type="Rhea" id="RHEA-COMP:10475"/>
        <dbReference type="Rhea" id="RHEA-COMP:14568"/>
        <dbReference type="Rhea" id="RHEA-COMP:14569"/>
        <dbReference type="ChEBI" id="CHEBI:15378"/>
        <dbReference type="ChEBI" id="CHEBI:17319"/>
        <dbReference type="ChEBI" id="CHEBI:29034"/>
        <dbReference type="ChEBI" id="CHEBI:29919"/>
        <dbReference type="ChEBI" id="CHEBI:33722"/>
        <dbReference type="ChEBI" id="CHEBI:33737"/>
        <dbReference type="ChEBI" id="CHEBI:33738"/>
        <dbReference type="ChEBI" id="CHEBI:57844"/>
        <dbReference type="ChEBI" id="CHEBI:59789"/>
        <dbReference type="ChEBI" id="CHEBI:78809"/>
        <dbReference type="ChEBI" id="CHEBI:83100"/>
        <dbReference type="EC" id="2.8.1.8"/>
    </reaction>
</comment>
<evidence type="ECO:0000256" key="3">
    <source>
        <dbReference type="ARBA" id="ARBA00022691"/>
    </source>
</evidence>
<dbReference type="InterPro" id="IPR003698">
    <property type="entry name" value="Lipoyl_synth"/>
</dbReference>
<organism evidence="11 12">
    <name type="scientific">Halomonas piscis</name>
    <dbReference type="NCBI Taxonomy" id="3031727"/>
    <lineage>
        <taxon>Bacteria</taxon>
        <taxon>Pseudomonadati</taxon>
        <taxon>Pseudomonadota</taxon>
        <taxon>Gammaproteobacteria</taxon>
        <taxon>Oceanospirillales</taxon>
        <taxon>Halomonadaceae</taxon>
        <taxon>Halomonas</taxon>
    </lineage>
</organism>
<dbReference type="InterPro" id="IPR031691">
    <property type="entry name" value="LIAS_N"/>
</dbReference>
<dbReference type="InterPro" id="IPR006638">
    <property type="entry name" value="Elp3/MiaA/NifB-like_rSAM"/>
</dbReference>
<evidence type="ECO:0000256" key="7">
    <source>
        <dbReference type="ARBA" id="ARBA00047326"/>
    </source>
</evidence>
<evidence type="ECO:0000256" key="1">
    <source>
        <dbReference type="ARBA" id="ARBA00022485"/>
    </source>
</evidence>
<evidence type="ECO:0000256" key="4">
    <source>
        <dbReference type="ARBA" id="ARBA00022723"/>
    </source>
</evidence>
<comment type="pathway">
    <text evidence="8">Protein modification; protein lipoylation via endogenous pathway; protein N(6)-(lipoyl)lysine from octanoyl-[acyl-carrier-protein]: step 2/2.</text>
</comment>
<dbReference type="SUPFAM" id="SSF102114">
    <property type="entry name" value="Radical SAM enzymes"/>
    <property type="match status" value="1"/>
</dbReference>
<dbReference type="NCBIfam" id="TIGR00510">
    <property type="entry name" value="lipA"/>
    <property type="match status" value="1"/>
</dbReference>
<dbReference type="EMBL" id="CP119391">
    <property type="protein sequence ID" value="WNK19136.1"/>
    <property type="molecule type" value="Genomic_DNA"/>
</dbReference>
<dbReference type="SFLD" id="SFLDS00029">
    <property type="entry name" value="Radical_SAM"/>
    <property type="match status" value="1"/>
</dbReference>
<sequence length="355" mass="39093">MSNDTLQRVQSGEKFRNDRGMSVIKDGIKQRKAAADAEPDASLARKPKWLRARVPGGERFEAVKKNVAKHNLSTVCAESHCPNLGECWSNGTATIMLMGSVCTRACRFCAVDTGNPQGWLDKDEPANTANSVELMGLRYIVLTSVDRDDLDDGGAGHYASCVRAIKERTPEVVVEALTPDFDADPAAIERVADSGLEVFAQNVETVERLTSRVRDPRAGYRQTLDVLAHAKRHRPDLITKTSIMLGLGETDEEIMQTFDDLRDIGVDIVTLGQYLRPTKNHLPVERWVTPEEFEDYRQKGLAKGFMEVPSGPLVRSSYRADRVFEKNNLGLASPAAVPGQQAGDDDNLIPVQSVS</sequence>
<feature type="binding site" evidence="8">
    <location>
        <position position="317"/>
    </location>
    <ligand>
        <name>[4Fe-4S] cluster</name>
        <dbReference type="ChEBI" id="CHEBI:49883"/>
        <label>1</label>
    </ligand>
</feature>
<dbReference type="RefSeq" id="WP_311882250.1">
    <property type="nucleotide sequence ID" value="NZ_CP119391.1"/>
</dbReference>
<dbReference type="Pfam" id="PF16881">
    <property type="entry name" value="LIAS_N"/>
    <property type="match status" value="1"/>
</dbReference>
<keyword evidence="4 8" id="KW-0479">Metal-binding</keyword>
<feature type="binding site" evidence="8">
    <location>
        <position position="109"/>
    </location>
    <ligand>
        <name>[4Fe-4S] cluster</name>
        <dbReference type="ChEBI" id="CHEBI:49883"/>
        <label>2</label>
        <note>4Fe-4S-S-AdoMet</note>
    </ligand>
</feature>
<keyword evidence="12" id="KW-1185">Reference proteome</keyword>
<evidence type="ECO:0000256" key="9">
    <source>
        <dbReference type="SAM" id="MobiDB-lite"/>
    </source>
</evidence>
<reference evidence="11 12" key="1">
    <citation type="submission" date="2023-03" db="EMBL/GenBank/DDBJ databases">
        <title>Halomonas sp. nov., isolated from Korean tranditional fermented seafood 'Jeotgal'.</title>
        <authorList>
            <person name="Kim B."/>
            <person name="Shin N.-R."/>
        </authorList>
    </citation>
    <scope>NUCLEOTIDE SEQUENCE [LARGE SCALE GENOMIC DNA]</scope>
    <source>
        <strain evidence="11 12">SG2L-4</strain>
    </source>
</reference>
<keyword evidence="5 8" id="KW-0408">Iron</keyword>
<dbReference type="InterPro" id="IPR007197">
    <property type="entry name" value="rSAM"/>
</dbReference>
<proteinExistence type="inferred from homology"/>
<feature type="binding site" evidence="8">
    <location>
        <position position="76"/>
    </location>
    <ligand>
        <name>[4Fe-4S] cluster</name>
        <dbReference type="ChEBI" id="CHEBI:49883"/>
        <label>1</label>
    </ligand>
</feature>
<dbReference type="InterPro" id="IPR058240">
    <property type="entry name" value="rSAM_sf"/>
</dbReference>
<comment type="function">
    <text evidence="8">Catalyzes the radical-mediated insertion of two sulfur atoms into the C-6 and C-8 positions of the octanoyl moiety bound to the lipoyl domains of lipoate-dependent enzymes, thereby converting the octanoylated domains into lipoylated derivatives.</text>
</comment>
<comment type="cofactor">
    <cofactor evidence="8">
        <name>[4Fe-4S] cluster</name>
        <dbReference type="ChEBI" id="CHEBI:49883"/>
    </cofactor>
    <text evidence="8">Binds 2 [4Fe-4S] clusters per subunit. One cluster is coordinated with 3 cysteines and an exchangeable S-adenosyl-L-methionine.</text>
</comment>
<dbReference type="GO" id="GO:0016992">
    <property type="term" value="F:lipoate synthase activity"/>
    <property type="evidence" value="ECO:0007669"/>
    <property type="project" value="UniProtKB-EC"/>
</dbReference>
<evidence type="ECO:0000259" key="10">
    <source>
        <dbReference type="PROSITE" id="PS51918"/>
    </source>
</evidence>
<evidence type="ECO:0000313" key="12">
    <source>
        <dbReference type="Proteomes" id="UP001301869"/>
    </source>
</evidence>
<dbReference type="SFLD" id="SFLDF00271">
    <property type="entry name" value="lipoyl_synthase"/>
    <property type="match status" value="1"/>
</dbReference>
<dbReference type="PANTHER" id="PTHR10949:SF0">
    <property type="entry name" value="LIPOYL SYNTHASE, MITOCHONDRIAL"/>
    <property type="match status" value="1"/>
</dbReference>
<dbReference type="SFLD" id="SFLDG01058">
    <property type="entry name" value="lipoyl_synthase_like"/>
    <property type="match status" value="1"/>
</dbReference>
<dbReference type="Pfam" id="PF04055">
    <property type="entry name" value="Radical_SAM"/>
    <property type="match status" value="1"/>
</dbReference>
<evidence type="ECO:0000256" key="8">
    <source>
        <dbReference type="HAMAP-Rule" id="MF_00206"/>
    </source>
</evidence>
<keyword evidence="8" id="KW-0963">Cytoplasm</keyword>
<dbReference type="EC" id="2.8.1.8" evidence="8"/>
<feature type="region of interest" description="Disordered" evidence="9">
    <location>
        <begin position="335"/>
        <end position="355"/>
    </location>
</feature>
<dbReference type="PIRSF" id="PIRSF005963">
    <property type="entry name" value="Lipoyl_synth"/>
    <property type="match status" value="1"/>
</dbReference>
<feature type="binding site" evidence="8">
    <location>
        <position position="106"/>
    </location>
    <ligand>
        <name>[4Fe-4S] cluster</name>
        <dbReference type="ChEBI" id="CHEBI:49883"/>
        <label>2</label>
        <note>4Fe-4S-S-AdoMet</note>
    </ligand>
</feature>
<accession>A0ABY9YWI4</accession>